<evidence type="ECO:0000259" key="3">
    <source>
        <dbReference type="Pfam" id="PF13290"/>
    </source>
</evidence>
<dbReference type="InterPro" id="IPR011990">
    <property type="entry name" value="TPR-like_helical_dom_sf"/>
</dbReference>
<dbReference type="HOGENOM" id="CLU_501231_0_0_9"/>
<sequence length="508" mass="55818">MSDDFNKDTSLEDEIAKSLQKMAEEETTVAKAFVGTENGVVEKKQNVNDIDYGKTQVVPTIPKELLKDDEYEENPLLEDDDYSETEEDKIPEADGNISAKKKNDKKKKIIIVSVAATVAVIAIITIIIVVSASKKKKQSYDYYYNQGMKLYEEGNYGDAAGMLSKASKDAKGKKNLDLKYTLFKCYESSGNENDAVDVLKDILSYDENYKDAVKSLAQIYYKKEDGDNLTKLIRKYEDGSCKDVVKEYIVNEPVPSKAAGSYDDNIELKFTCDTGAVVYYTTDGSEPGKKSDLYDGSAIEIQNGTTKIKAVAINSIGVSSNVVELEYVIEYGAPAAPDVTPVSGKYSEGEKVVINNIPDKCKAYYTIDGSTPTAASTEYTGEFTMPSGNTVVSFIIVNEHNQSSPVVKRNYNVEVKNKYTFSQAESQLKNTLIAKKVLKSENIAADGSKANFVYETKATVSDKEMYIIRYDVIKGGSTTTAGLYGVDTSSGKVYTVTGTEGSYSAKEY</sequence>
<feature type="compositionally biased region" description="Acidic residues" evidence="1">
    <location>
        <begin position="68"/>
        <end position="89"/>
    </location>
</feature>
<dbReference type="InterPro" id="IPR059177">
    <property type="entry name" value="GH29D-like_dom"/>
</dbReference>
<feature type="transmembrane region" description="Helical" evidence="2">
    <location>
        <begin position="109"/>
        <end position="130"/>
    </location>
</feature>
<dbReference type="eggNOG" id="COG0457">
    <property type="taxonomic scope" value="Bacteria"/>
</dbReference>
<name>C4Z5Q7_LACE2</name>
<dbReference type="AlphaFoldDB" id="C4Z5Q7"/>
<feature type="domain" description="GH29D-like beta-sandwich" evidence="3">
    <location>
        <begin position="341"/>
        <end position="407"/>
    </location>
</feature>
<feature type="domain" description="GH29D-like beta-sandwich" evidence="3">
    <location>
        <begin position="258"/>
        <end position="323"/>
    </location>
</feature>
<reference evidence="4 5" key="1">
    <citation type="journal article" date="2009" name="Proc. Natl. Acad. Sci. U.S.A.">
        <title>Characterizing a model human gut microbiota composed of members of its two dominant bacterial phyla.</title>
        <authorList>
            <person name="Mahowald M.A."/>
            <person name="Rey F.E."/>
            <person name="Seedorf H."/>
            <person name="Turnbaugh P.J."/>
            <person name="Fulton R.S."/>
            <person name="Wollam A."/>
            <person name="Shah N."/>
            <person name="Wang C."/>
            <person name="Magrini V."/>
            <person name="Wilson R.K."/>
            <person name="Cantarel B.L."/>
            <person name="Coutinho P.M."/>
            <person name="Henrissat B."/>
            <person name="Crock L.W."/>
            <person name="Russell A."/>
            <person name="Verberkmoes N.C."/>
            <person name="Hettich R.L."/>
            <person name="Gordon J.I."/>
        </authorList>
    </citation>
    <scope>NUCLEOTIDE SEQUENCE [LARGE SCALE GENOMIC DNA]</scope>
    <source>
        <strain evidence="5">ATCC 27750 / DSM 3376 / VPI C15-48 / C15-B4</strain>
    </source>
</reference>
<organism evidence="4 5">
    <name type="scientific">Lachnospira eligens (strain ATCC 27750 / DSM 3376 / VPI C15-48 / C15-B4)</name>
    <name type="common">Eubacterium eligens</name>
    <dbReference type="NCBI Taxonomy" id="515620"/>
    <lineage>
        <taxon>Bacteria</taxon>
        <taxon>Bacillati</taxon>
        <taxon>Bacillota</taxon>
        <taxon>Clostridia</taxon>
        <taxon>Lachnospirales</taxon>
        <taxon>Lachnospiraceae</taxon>
        <taxon>Lachnospira</taxon>
    </lineage>
</organism>
<accession>C4Z5Q7</accession>
<dbReference type="EMBL" id="CP001104">
    <property type="protein sequence ID" value="ACR71916.1"/>
    <property type="molecule type" value="Genomic_DNA"/>
</dbReference>
<feature type="region of interest" description="Disordered" evidence="1">
    <location>
        <begin position="68"/>
        <end position="97"/>
    </location>
</feature>
<dbReference type="Proteomes" id="UP000001476">
    <property type="component" value="Chromosome"/>
</dbReference>
<evidence type="ECO:0000256" key="2">
    <source>
        <dbReference type="SAM" id="Phobius"/>
    </source>
</evidence>
<keyword evidence="2" id="KW-0472">Membrane</keyword>
<gene>
    <name evidence="4" type="ordered locus">EUBELI_00915</name>
</gene>
<dbReference type="SUPFAM" id="SSF48452">
    <property type="entry name" value="TPR-like"/>
    <property type="match status" value="1"/>
</dbReference>
<protein>
    <submittedName>
        <fullName evidence="4">Beta-glucosidase</fullName>
    </submittedName>
</protein>
<keyword evidence="5" id="KW-1185">Reference proteome</keyword>
<dbReference type="Pfam" id="PF14559">
    <property type="entry name" value="TPR_19"/>
    <property type="match status" value="1"/>
</dbReference>
<proteinExistence type="predicted"/>
<keyword evidence="2" id="KW-1133">Transmembrane helix</keyword>
<dbReference type="STRING" id="515620.EUBELI_00915"/>
<dbReference type="GeneID" id="41357381"/>
<dbReference type="KEGG" id="eel:EUBELI_00915"/>
<evidence type="ECO:0000313" key="4">
    <source>
        <dbReference type="EMBL" id="ACR71916.1"/>
    </source>
</evidence>
<dbReference type="Pfam" id="PF13290">
    <property type="entry name" value="CHB_HEX_C_1"/>
    <property type="match status" value="2"/>
</dbReference>
<dbReference type="RefSeq" id="WP_012739152.1">
    <property type="nucleotide sequence ID" value="NC_012778.1"/>
</dbReference>
<dbReference type="Gene3D" id="1.25.40.10">
    <property type="entry name" value="Tetratricopeptide repeat domain"/>
    <property type="match status" value="1"/>
</dbReference>
<evidence type="ECO:0000313" key="5">
    <source>
        <dbReference type="Proteomes" id="UP000001476"/>
    </source>
</evidence>
<keyword evidence="2" id="KW-0812">Transmembrane</keyword>
<evidence type="ECO:0000256" key="1">
    <source>
        <dbReference type="SAM" id="MobiDB-lite"/>
    </source>
</evidence>